<comment type="caution">
    <text evidence="4">The sequence shown here is derived from an EMBL/GenBank/DDBJ whole genome shotgun (WGS) entry which is preliminary data.</text>
</comment>
<dbReference type="EC" id="1.3.1.106" evidence="4"/>
<protein>
    <submittedName>
        <fullName evidence="4">Cobalt-precorrin-6A reductase</fullName>
        <ecNumber evidence="4">1.3.1.106</ecNumber>
    </submittedName>
</protein>
<dbReference type="InterPro" id="IPR003723">
    <property type="entry name" value="Precorrin-6x_reduct"/>
</dbReference>
<dbReference type="Pfam" id="PF02571">
    <property type="entry name" value="CbiJ"/>
    <property type="match status" value="1"/>
</dbReference>
<dbReference type="PROSITE" id="PS51014">
    <property type="entry name" value="COBK_CBIJ"/>
    <property type="match status" value="1"/>
</dbReference>
<dbReference type="EMBL" id="JALHLG010000057">
    <property type="protein sequence ID" value="MCJ2189007.1"/>
    <property type="molecule type" value="Genomic_DNA"/>
</dbReference>
<dbReference type="GO" id="GO:0016491">
    <property type="term" value="F:oxidoreductase activity"/>
    <property type="evidence" value="ECO:0007669"/>
    <property type="project" value="UniProtKB-KW"/>
</dbReference>
<dbReference type="NCBIfam" id="TIGR00715">
    <property type="entry name" value="precor6x_red"/>
    <property type="match status" value="1"/>
</dbReference>
<evidence type="ECO:0000256" key="2">
    <source>
        <dbReference type="ARBA" id="ARBA00022573"/>
    </source>
</evidence>
<reference evidence="4 5" key="1">
    <citation type="submission" date="2022-04" db="EMBL/GenBank/DDBJ databases">
        <title>Identification of a novel bacterium isolated from mangrove sediments.</title>
        <authorList>
            <person name="Pan X."/>
        </authorList>
    </citation>
    <scope>NUCLEOTIDE SEQUENCE [LARGE SCALE GENOMIC DNA]</scope>
    <source>
        <strain evidence="4 5">B2638</strain>
    </source>
</reference>
<dbReference type="PANTHER" id="PTHR36925">
    <property type="entry name" value="COBALT-PRECORRIN-6A REDUCTASE"/>
    <property type="match status" value="1"/>
</dbReference>
<comment type="pathway">
    <text evidence="1">Cofactor biosynthesis; adenosylcobalamin biosynthesis.</text>
</comment>
<accession>A0ABT0BVH1</accession>
<gene>
    <name evidence="4" type="ORF">MTR66_19580</name>
</gene>
<evidence type="ECO:0000313" key="5">
    <source>
        <dbReference type="Proteomes" id="UP001202281"/>
    </source>
</evidence>
<evidence type="ECO:0000256" key="1">
    <source>
        <dbReference type="ARBA" id="ARBA00004953"/>
    </source>
</evidence>
<dbReference type="RefSeq" id="WP_243924113.1">
    <property type="nucleotide sequence ID" value="NZ_JALHLG010000057.1"/>
</dbReference>
<sequence>MPTIVNQGVSVIVSATPNVLLLGGTTEASALARMLAQAGVSATLSYAGRTATPRAQPVPVRVGGFGGVSGLATYLREHGVTHLVDATHPFAATMSAHAIEAARLAGIAHITLTRPAWTPVPGDRWQPAESIDAAIAALGGPARRVMLALGRMHVEAFAACPQHHYLLRFVDAPETMPSLPRHSLVIDRGPFTPEGDAALMREHGIEVVVCKNAGGSGAQAKLIAARALGLPVIMIERPCVPLGREVHDPAEVMRWLNHAAASTAERGV</sequence>
<evidence type="ECO:0000313" key="4">
    <source>
        <dbReference type="EMBL" id="MCJ2189007.1"/>
    </source>
</evidence>
<keyword evidence="2" id="KW-0169">Cobalamin biosynthesis</keyword>
<keyword evidence="3 4" id="KW-0560">Oxidoreductase</keyword>
<evidence type="ECO:0000256" key="3">
    <source>
        <dbReference type="ARBA" id="ARBA00023002"/>
    </source>
</evidence>
<dbReference type="PANTHER" id="PTHR36925:SF1">
    <property type="entry name" value="COBALT-PRECORRIN-6A REDUCTASE"/>
    <property type="match status" value="1"/>
</dbReference>
<proteinExistence type="predicted"/>
<name>A0ABT0BVH1_9SPHN</name>
<keyword evidence="5" id="KW-1185">Reference proteome</keyword>
<dbReference type="Proteomes" id="UP001202281">
    <property type="component" value="Unassembled WGS sequence"/>
</dbReference>
<organism evidence="4 5">
    <name type="scientific">Novosphingobium beihaiensis</name>
    <dbReference type="NCBI Taxonomy" id="2930389"/>
    <lineage>
        <taxon>Bacteria</taxon>
        <taxon>Pseudomonadati</taxon>
        <taxon>Pseudomonadota</taxon>
        <taxon>Alphaproteobacteria</taxon>
        <taxon>Sphingomonadales</taxon>
        <taxon>Sphingomonadaceae</taxon>
        <taxon>Novosphingobium</taxon>
    </lineage>
</organism>
<dbReference type="NCBIfam" id="NF005968">
    <property type="entry name" value="PRK08057.1-2"/>
    <property type="match status" value="1"/>
</dbReference>